<organism evidence="1 2">
    <name type="scientific">Vermiconidia calcicola</name>
    <dbReference type="NCBI Taxonomy" id="1690605"/>
    <lineage>
        <taxon>Eukaryota</taxon>
        <taxon>Fungi</taxon>
        <taxon>Dikarya</taxon>
        <taxon>Ascomycota</taxon>
        <taxon>Pezizomycotina</taxon>
        <taxon>Dothideomycetes</taxon>
        <taxon>Dothideomycetidae</taxon>
        <taxon>Mycosphaerellales</taxon>
        <taxon>Extremaceae</taxon>
        <taxon>Vermiconidia</taxon>
    </lineage>
</organism>
<sequence>MASTNTNTLSDREREILVLAWESLKSQPQVDYAKLKELGGYKTVASANSSFLAAKKKMLASDATKISARDRELIVIAWNCFKSAPEVDYKQLQQKGKYKTVASANSSYLAVRKKLLGDVSAPSPAQPGGKKRKAASEYETAKKRTETEEIKAEKTESESASNAPSVDEDVEKSGVKLEPKTEAEEDESTGANLLASAQKYLEDTAE</sequence>
<dbReference type="Proteomes" id="UP001281147">
    <property type="component" value="Unassembled WGS sequence"/>
</dbReference>
<comment type="caution">
    <text evidence="1">The sequence shown here is derived from an EMBL/GenBank/DDBJ whole genome shotgun (WGS) entry which is preliminary data.</text>
</comment>
<protein>
    <submittedName>
        <fullName evidence="1">Uncharacterized protein</fullName>
    </submittedName>
</protein>
<accession>A0ACC3NPR5</accession>
<keyword evidence="2" id="KW-1185">Reference proteome</keyword>
<evidence type="ECO:0000313" key="2">
    <source>
        <dbReference type="Proteomes" id="UP001281147"/>
    </source>
</evidence>
<dbReference type="EMBL" id="JAUTXU010000021">
    <property type="protein sequence ID" value="KAK3720571.1"/>
    <property type="molecule type" value="Genomic_DNA"/>
</dbReference>
<gene>
    <name evidence="1" type="ORF">LTR37_003620</name>
</gene>
<reference evidence="1" key="1">
    <citation type="submission" date="2023-07" db="EMBL/GenBank/DDBJ databases">
        <title>Black Yeasts Isolated from many extreme environments.</title>
        <authorList>
            <person name="Coleine C."/>
            <person name="Stajich J.E."/>
            <person name="Selbmann L."/>
        </authorList>
    </citation>
    <scope>NUCLEOTIDE SEQUENCE</scope>
    <source>
        <strain evidence="1">CCFEE 5714</strain>
    </source>
</reference>
<name>A0ACC3NPR5_9PEZI</name>
<evidence type="ECO:0000313" key="1">
    <source>
        <dbReference type="EMBL" id="KAK3720571.1"/>
    </source>
</evidence>
<proteinExistence type="predicted"/>